<evidence type="ECO:0000256" key="2">
    <source>
        <dbReference type="ARBA" id="ARBA00022679"/>
    </source>
</evidence>
<accession>A0A0P0EKB4</accession>
<dbReference type="PANTHER" id="PTHR12526:SF510">
    <property type="entry name" value="D-INOSITOL 3-PHOSPHATE GLYCOSYLTRANSFERASE"/>
    <property type="match status" value="1"/>
</dbReference>
<gene>
    <name evidence="4" type="ORF">D3868_32540</name>
    <name evidence="3" type="ORF">SIM66_31690</name>
</gene>
<dbReference type="EC" id="2.4.-.-" evidence="3"/>
<dbReference type="Proteomes" id="UP001277471">
    <property type="component" value="Unassembled WGS sequence"/>
</dbReference>
<evidence type="ECO:0000313" key="5">
    <source>
        <dbReference type="Proteomes" id="UP000298774"/>
    </source>
</evidence>
<dbReference type="GO" id="GO:0016757">
    <property type="term" value="F:glycosyltransferase activity"/>
    <property type="evidence" value="ECO:0007669"/>
    <property type="project" value="UniProtKB-KW"/>
</dbReference>
<dbReference type="SUPFAM" id="SSF53756">
    <property type="entry name" value="UDP-Glycosyltransferase/glycogen phosphorylase"/>
    <property type="match status" value="1"/>
</dbReference>
<evidence type="ECO:0000313" key="3">
    <source>
        <dbReference type="EMBL" id="MDX5955736.1"/>
    </source>
</evidence>
<dbReference type="EMBL" id="JAWXYC010000006">
    <property type="protein sequence ID" value="MDX5955736.1"/>
    <property type="molecule type" value="Genomic_DNA"/>
</dbReference>
<proteinExistence type="predicted"/>
<dbReference type="RefSeq" id="WP_035683148.1">
    <property type="nucleotide sequence ID" value="NZ_CP012919.1"/>
</dbReference>
<reference evidence="4 5" key="1">
    <citation type="submission" date="2018-09" db="EMBL/GenBank/DDBJ databases">
        <title>Whole genome based analysis of evolution and adaptive divergence in Indian and Brazilian strains of Azospirillum brasilense.</title>
        <authorList>
            <person name="Singh C."/>
            <person name="Tripathi A.K."/>
        </authorList>
    </citation>
    <scope>NUCLEOTIDE SEQUENCE [LARGE SCALE GENOMIC DNA]</scope>
    <source>
        <strain evidence="4 5">MTCC4038</strain>
        <plasmid evidence="4 5">p5</plasmid>
    </source>
</reference>
<keyword evidence="4" id="KW-0614">Plasmid</keyword>
<geneLocation type="plasmid" evidence="4 5">
    <name>p5</name>
</geneLocation>
<protein>
    <submittedName>
        <fullName evidence="3 4">Glycosyltransferase</fullName>
        <ecNumber evidence="3">2.4.-.-</ecNumber>
    </submittedName>
</protein>
<dbReference type="Proteomes" id="UP000298774">
    <property type="component" value="Plasmid p5"/>
</dbReference>
<organism evidence="4 5">
    <name type="scientific">Azospirillum brasilense</name>
    <dbReference type="NCBI Taxonomy" id="192"/>
    <lineage>
        <taxon>Bacteria</taxon>
        <taxon>Pseudomonadati</taxon>
        <taxon>Pseudomonadota</taxon>
        <taxon>Alphaproteobacteria</taxon>
        <taxon>Rhodospirillales</taxon>
        <taxon>Azospirillaceae</taxon>
        <taxon>Azospirillum</taxon>
    </lineage>
</organism>
<sequence length="361" mass="40019">MRILLLSRYSPRGPSSRLRHYQFLPALAEAGLTVTVAPLLPDSYLEALYTGQTRPPRSIAAAYAARIRQMATARNFDLLWIEKELLPWFPYGAERWILESAPPYVVDFDDAWFHHYDRSRWPLVRRILGGKLDRVMQHAALVAVGNDYLAKRAESAGARSIAILPTVVDLARYPACSPIDLSQAAGLPTVGWIGSPITDHYLNLVEEPLRRMVTRDEARISLVGATSAALSGLPAERHEWREETETSHIALFDIGIMPLADTPWERGKCGYKLIQYMACGKPVVASPVGVNRDIVEHGVNGFLAETPEEWTGALCRLAADPDLRRRLGAAGRAKVERHYSLAGAAPRLIELLRAAALPSVF</sequence>
<evidence type="ECO:0000313" key="4">
    <source>
        <dbReference type="EMBL" id="QCO13737.1"/>
    </source>
</evidence>
<dbReference type="KEGG" id="abf:AMK58_28870"/>
<evidence type="ECO:0000313" key="6">
    <source>
        <dbReference type="Proteomes" id="UP001277471"/>
    </source>
</evidence>
<dbReference type="Pfam" id="PF13692">
    <property type="entry name" value="Glyco_trans_1_4"/>
    <property type="match status" value="1"/>
</dbReference>
<keyword evidence="1 3" id="KW-0328">Glycosyltransferase</keyword>
<reference evidence="3 6" key="2">
    <citation type="submission" date="2023-11" db="EMBL/GenBank/DDBJ databases">
        <title>MicrobeMod: A computational toolkit for identifying prokaryotic methylation and restriction-modification with nanopore sequencing.</title>
        <authorList>
            <person name="Crits-Christoph A."/>
            <person name="Kang S.C."/>
            <person name="Lee H."/>
            <person name="Ostrov N."/>
        </authorList>
    </citation>
    <scope>NUCLEOTIDE SEQUENCE [LARGE SCALE GENOMIC DNA]</scope>
    <source>
        <strain evidence="3 6">ATCC 29145</strain>
    </source>
</reference>
<name>A0A0P0EKB4_AZOBR</name>
<dbReference type="AlphaFoldDB" id="A0A0P0EKB4"/>
<evidence type="ECO:0000256" key="1">
    <source>
        <dbReference type="ARBA" id="ARBA00022676"/>
    </source>
</evidence>
<dbReference type="Gene3D" id="3.40.50.2000">
    <property type="entry name" value="Glycogen Phosphorylase B"/>
    <property type="match status" value="2"/>
</dbReference>
<dbReference type="EMBL" id="CP032344">
    <property type="protein sequence ID" value="QCO13737.1"/>
    <property type="molecule type" value="Genomic_DNA"/>
</dbReference>
<dbReference type="PANTHER" id="PTHR12526">
    <property type="entry name" value="GLYCOSYLTRANSFERASE"/>
    <property type="match status" value="1"/>
</dbReference>
<keyword evidence="2 4" id="KW-0808">Transferase</keyword>
<dbReference type="CDD" id="cd03801">
    <property type="entry name" value="GT4_PimA-like"/>
    <property type="match status" value="1"/>
</dbReference>
<dbReference type="GeneID" id="56449514"/>
<keyword evidence="6" id="KW-1185">Reference proteome</keyword>